<dbReference type="InterPro" id="IPR000086">
    <property type="entry name" value="NUDIX_hydrolase_dom"/>
</dbReference>
<reference evidence="3 4" key="1">
    <citation type="submission" date="2018-11" db="EMBL/GenBank/DDBJ databases">
        <title>Sequencing the genomes of 1000 actinobacteria strains.</title>
        <authorList>
            <person name="Klenk H.-P."/>
        </authorList>
    </citation>
    <scope>NUCLEOTIDE SEQUENCE [LARGE SCALE GENOMIC DNA]</scope>
    <source>
        <strain evidence="3 4">DSM 14012</strain>
    </source>
</reference>
<sequence>MVESVGDAASLRDESHPVEVVSSERAFAGKVWDIRRETFRYGDGEVVREFVDHTGAVAVLALDADERVLLIQQYRHPIGERDWELPAGLLDIAGEDPAVAAGRELEEEADLVAGSLQLLTEFYTTPGGSNESIRIYLARDLTATAEVFARAEEEADILVEWVPLDDAVAAVLDGRLHNSILMLGVLTAAAARDRGWSTLRDSGDSTIGPGGA</sequence>
<dbReference type="PANTHER" id="PTHR11839">
    <property type="entry name" value="UDP/ADP-SUGAR PYROPHOSPHATASE"/>
    <property type="match status" value="1"/>
</dbReference>
<organism evidence="3 4">
    <name type="scientific">Plantibacter flavus</name>
    <dbReference type="NCBI Taxonomy" id="150123"/>
    <lineage>
        <taxon>Bacteria</taxon>
        <taxon>Bacillati</taxon>
        <taxon>Actinomycetota</taxon>
        <taxon>Actinomycetes</taxon>
        <taxon>Micrococcales</taxon>
        <taxon>Microbacteriaceae</taxon>
        <taxon>Plantibacter</taxon>
    </lineage>
</organism>
<proteinExistence type="predicted"/>
<keyword evidence="1" id="KW-0378">Hydrolase</keyword>
<keyword evidence="4" id="KW-1185">Reference proteome</keyword>
<dbReference type="Gene3D" id="3.90.79.10">
    <property type="entry name" value="Nucleoside Triphosphate Pyrophosphohydrolase"/>
    <property type="match status" value="1"/>
</dbReference>
<dbReference type="GO" id="GO:0016787">
    <property type="term" value="F:hydrolase activity"/>
    <property type="evidence" value="ECO:0007669"/>
    <property type="project" value="UniProtKB-KW"/>
</dbReference>
<evidence type="ECO:0000313" key="4">
    <source>
        <dbReference type="Proteomes" id="UP000266915"/>
    </source>
</evidence>
<evidence type="ECO:0000313" key="3">
    <source>
        <dbReference type="EMBL" id="ROR82109.1"/>
    </source>
</evidence>
<dbReference type="GO" id="GO:0019693">
    <property type="term" value="P:ribose phosphate metabolic process"/>
    <property type="evidence" value="ECO:0007669"/>
    <property type="project" value="TreeGrafter"/>
</dbReference>
<dbReference type="CDD" id="cd24158">
    <property type="entry name" value="NUDIX_ADPRase_Rv1700"/>
    <property type="match status" value="1"/>
</dbReference>
<evidence type="ECO:0000256" key="1">
    <source>
        <dbReference type="ARBA" id="ARBA00022801"/>
    </source>
</evidence>
<dbReference type="AlphaFoldDB" id="A0A3N2C3Q4"/>
<gene>
    <name evidence="3" type="ORF">EDD42_2193</name>
</gene>
<evidence type="ECO:0000259" key="2">
    <source>
        <dbReference type="PROSITE" id="PS51462"/>
    </source>
</evidence>
<protein>
    <submittedName>
        <fullName evidence="3">ADP-ribose pyrophosphatase</fullName>
    </submittedName>
</protein>
<dbReference type="PROSITE" id="PS51462">
    <property type="entry name" value="NUDIX"/>
    <property type="match status" value="1"/>
</dbReference>
<dbReference type="EMBL" id="RKHL01000001">
    <property type="protein sequence ID" value="ROR82109.1"/>
    <property type="molecule type" value="Genomic_DNA"/>
</dbReference>
<dbReference type="InterPro" id="IPR015797">
    <property type="entry name" value="NUDIX_hydrolase-like_dom_sf"/>
</dbReference>
<dbReference type="GO" id="GO:0005829">
    <property type="term" value="C:cytosol"/>
    <property type="evidence" value="ECO:0007669"/>
    <property type="project" value="TreeGrafter"/>
</dbReference>
<dbReference type="GO" id="GO:0006753">
    <property type="term" value="P:nucleoside phosphate metabolic process"/>
    <property type="evidence" value="ECO:0007669"/>
    <property type="project" value="TreeGrafter"/>
</dbReference>
<accession>A0A3N2C3Q4</accession>
<comment type="caution">
    <text evidence="3">The sequence shown here is derived from an EMBL/GenBank/DDBJ whole genome shotgun (WGS) entry which is preliminary data.</text>
</comment>
<dbReference type="SUPFAM" id="SSF55811">
    <property type="entry name" value="Nudix"/>
    <property type="match status" value="1"/>
</dbReference>
<dbReference type="Pfam" id="PF00293">
    <property type="entry name" value="NUDIX"/>
    <property type="match status" value="1"/>
</dbReference>
<dbReference type="Proteomes" id="UP000266915">
    <property type="component" value="Unassembled WGS sequence"/>
</dbReference>
<feature type="domain" description="Nudix hydrolase" evidence="2">
    <location>
        <begin position="52"/>
        <end position="184"/>
    </location>
</feature>
<name>A0A3N2C3Q4_9MICO</name>
<dbReference type="PANTHER" id="PTHR11839:SF31">
    <property type="entry name" value="ADP-RIBOSE PYROPHOSPHATASE"/>
    <property type="match status" value="1"/>
</dbReference>
<dbReference type="RefSeq" id="WP_123539725.1">
    <property type="nucleotide sequence ID" value="NZ_FXAP01000009.1"/>
</dbReference>